<name>A0A9X1IRP2_9SPHN</name>
<dbReference type="GO" id="GO:0016791">
    <property type="term" value="F:phosphatase activity"/>
    <property type="evidence" value="ECO:0007669"/>
    <property type="project" value="TreeGrafter"/>
</dbReference>
<evidence type="ECO:0000256" key="3">
    <source>
        <dbReference type="PIRSR" id="PIRSR613078-1"/>
    </source>
</evidence>
<accession>A0A9X1IRP2</accession>
<evidence type="ECO:0000313" key="5">
    <source>
        <dbReference type="EMBL" id="MBT2187484.1"/>
    </source>
</evidence>
<dbReference type="PROSITE" id="PS00175">
    <property type="entry name" value="PG_MUTASE"/>
    <property type="match status" value="1"/>
</dbReference>
<dbReference type="EMBL" id="JAHGAW010000006">
    <property type="protein sequence ID" value="MBT2187484.1"/>
    <property type="molecule type" value="Genomic_DNA"/>
</dbReference>
<gene>
    <name evidence="5" type="ORF">KK488_11055</name>
</gene>
<dbReference type="Pfam" id="PF00300">
    <property type="entry name" value="His_Phos_1"/>
    <property type="match status" value="1"/>
</dbReference>
<protein>
    <submittedName>
        <fullName evidence="5">Phosphoglycerate mutase family protein</fullName>
    </submittedName>
</protein>
<dbReference type="SUPFAM" id="SSF53254">
    <property type="entry name" value="Phosphoglycerate mutase-like"/>
    <property type="match status" value="1"/>
</dbReference>
<dbReference type="SMART" id="SM00855">
    <property type="entry name" value="PGAM"/>
    <property type="match status" value="1"/>
</dbReference>
<dbReference type="RefSeq" id="WP_214623447.1">
    <property type="nucleotide sequence ID" value="NZ_JAHGAW010000006.1"/>
</dbReference>
<reference evidence="5" key="1">
    <citation type="submission" date="2021-05" db="EMBL/GenBank/DDBJ databases">
        <title>Genome of Sphingobium sp. strain.</title>
        <authorList>
            <person name="Fan R."/>
        </authorList>
    </citation>
    <scope>NUCLEOTIDE SEQUENCE</scope>
    <source>
        <strain evidence="5">H33</strain>
    </source>
</reference>
<proteinExistence type="predicted"/>
<dbReference type="InterPro" id="IPR001345">
    <property type="entry name" value="PG/BPGM_mutase_AS"/>
</dbReference>
<evidence type="ECO:0000313" key="6">
    <source>
        <dbReference type="Proteomes" id="UP001138757"/>
    </source>
</evidence>
<feature type="active site" description="Tele-phosphohistidine intermediate" evidence="3">
    <location>
        <position position="7"/>
    </location>
</feature>
<comment type="caution">
    <text evidence="5">The sequence shown here is derived from an EMBL/GenBank/DDBJ whole genome shotgun (WGS) entry which is preliminary data.</text>
</comment>
<dbReference type="PANTHER" id="PTHR48100:SF1">
    <property type="entry name" value="HISTIDINE PHOSPHATASE FAMILY PROTEIN-RELATED"/>
    <property type="match status" value="1"/>
</dbReference>
<dbReference type="InterPro" id="IPR050275">
    <property type="entry name" value="PGM_Phosphatase"/>
</dbReference>
<dbReference type="CDD" id="cd07067">
    <property type="entry name" value="HP_PGM_like"/>
    <property type="match status" value="1"/>
</dbReference>
<evidence type="ECO:0000256" key="2">
    <source>
        <dbReference type="ARBA" id="ARBA00023235"/>
    </source>
</evidence>
<keyword evidence="6" id="KW-1185">Reference proteome</keyword>
<feature type="active site" description="Proton donor/acceptor" evidence="3">
    <location>
        <position position="85"/>
    </location>
</feature>
<dbReference type="AlphaFoldDB" id="A0A9X1IRP2"/>
<dbReference type="Gene3D" id="3.40.50.1240">
    <property type="entry name" value="Phosphoglycerate mutase-like"/>
    <property type="match status" value="1"/>
</dbReference>
<dbReference type="GO" id="GO:0005737">
    <property type="term" value="C:cytoplasm"/>
    <property type="evidence" value="ECO:0007669"/>
    <property type="project" value="TreeGrafter"/>
</dbReference>
<feature type="binding site" evidence="4">
    <location>
        <position position="59"/>
    </location>
    <ligand>
        <name>substrate</name>
    </ligand>
</feature>
<keyword evidence="1" id="KW-0324">Glycolysis</keyword>
<feature type="binding site" evidence="4">
    <location>
        <begin position="6"/>
        <end position="13"/>
    </location>
    <ligand>
        <name>substrate</name>
    </ligand>
</feature>
<dbReference type="PANTHER" id="PTHR48100">
    <property type="entry name" value="BROAD-SPECIFICITY PHOSPHATASE YOR283W-RELATED"/>
    <property type="match status" value="1"/>
</dbReference>
<dbReference type="PIRSF" id="PIRSF000709">
    <property type="entry name" value="6PFK_2-Ptase"/>
    <property type="match status" value="1"/>
</dbReference>
<evidence type="ECO:0000256" key="4">
    <source>
        <dbReference type="PIRSR" id="PIRSR613078-2"/>
    </source>
</evidence>
<sequence>MIYLIRHGQTEYNVARRFQGGLDSPLTALGAAQARAMGLMLRTLVDPAEAILFTSPRGRTIETAQLIAQEAGIETPPIIEEGLAEISLGSWDGKTGREIDDATSGHWSSLDPHSWYFETPDGERYDAFQARLAASLARVAAHPAPARIIVSHGVAGRVLRGLHSGLPKEDMLALPVPQGVIYRLAPGNITEIDCREAII</sequence>
<dbReference type="InterPro" id="IPR013078">
    <property type="entry name" value="His_Pase_superF_clade-1"/>
</dbReference>
<evidence type="ECO:0000256" key="1">
    <source>
        <dbReference type="ARBA" id="ARBA00023152"/>
    </source>
</evidence>
<dbReference type="Proteomes" id="UP001138757">
    <property type="component" value="Unassembled WGS sequence"/>
</dbReference>
<keyword evidence="2" id="KW-0413">Isomerase</keyword>
<organism evidence="5 6">
    <name type="scientific">Sphingobium nicotianae</name>
    <dbReference type="NCBI Taxonomy" id="2782607"/>
    <lineage>
        <taxon>Bacteria</taxon>
        <taxon>Pseudomonadati</taxon>
        <taxon>Pseudomonadota</taxon>
        <taxon>Alphaproteobacteria</taxon>
        <taxon>Sphingomonadales</taxon>
        <taxon>Sphingomonadaceae</taxon>
        <taxon>Sphingobium</taxon>
    </lineage>
</organism>
<dbReference type="InterPro" id="IPR029033">
    <property type="entry name" value="His_PPase_superfam"/>
</dbReference>